<comment type="pathway">
    <text evidence="1">Cofactor biosynthesis; adenosylcobalamin biosynthesis.</text>
</comment>
<keyword evidence="3 4" id="KW-0560">Oxidoreductase</keyword>
<dbReference type="InterPro" id="IPR003723">
    <property type="entry name" value="Precorrin-6x_reduct"/>
</dbReference>
<dbReference type="RefSeq" id="WP_080810056.1">
    <property type="nucleotide sequence ID" value="NZ_CP021983.2"/>
</dbReference>
<dbReference type="PROSITE" id="PS51014">
    <property type="entry name" value="COBK_CBIJ"/>
    <property type="match status" value="1"/>
</dbReference>
<dbReference type="UniPathway" id="UPA00148"/>
<dbReference type="OrthoDB" id="9780707at2"/>
<keyword evidence="5" id="KW-1185">Reference proteome</keyword>
<gene>
    <name evidence="4" type="primary">cbiJ</name>
    <name evidence="4" type="ORF">XM38_040870</name>
</gene>
<dbReference type="NCBIfam" id="TIGR00715">
    <property type="entry name" value="precor6x_red"/>
    <property type="match status" value="1"/>
</dbReference>
<organism evidence="4 5">
    <name type="scientific">Halomicronema hongdechloris C2206</name>
    <dbReference type="NCBI Taxonomy" id="1641165"/>
    <lineage>
        <taxon>Bacteria</taxon>
        <taxon>Bacillati</taxon>
        <taxon>Cyanobacteriota</taxon>
        <taxon>Cyanophyceae</taxon>
        <taxon>Nodosilineales</taxon>
        <taxon>Nodosilineaceae</taxon>
        <taxon>Halomicronema</taxon>
    </lineage>
</organism>
<evidence type="ECO:0000256" key="3">
    <source>
        <dbReference type="ARBA" id="ARBA00023002"/>
    </source>
</evidence>
<evidence type="ECO:0000256" key="1">
    <source>
        <dbReference type="ARBA" id="ARBA00004953"/>
    </source>
</evidence>
<accession>A0A1Z3HS50</accession>
<dbReference type="KEGG" id="hhg:XM38_040870"/>
<dbReference type="EMBL" id="CP021983">
    <property type="protein sequence ID" value="ASC73125.1"/>
    <property type="molecule type" value="Genomic_DNA"/>
</dbReference>
<dbReference type="STRING" id="1641165.XM38_13325"/>
<sequence>MECLRIWLIGGTRDSAEVARGLVEAEIPCVVTVTTPAATRLYPQAPTLTVRVGKLTREQLFTFVVDESIGAVLDASHPFAVEISHGAIATAQQHHLPYLRLERPPITLEASDTEATVTEVPDLGTLLANGSLQGERVLLTLGYRSLGACRPWHQHITLFARILPSTTALTAAFAAGFTADRLIALRPPISPDLERALWQQWQITTVVSKASGQAGGEDTKRQVAAQLGIPLLIVARPQVAYPRQTDSVAEALTICQHWSQIFRSRSNNHPLE</sequence>
<dbReference type="Proteomes" id="UP000191901">
    <property type="component" value="Chromosome"/>
</dbReference>
<evidence type="ECO:0000313" key="5">
    <source>
        <dbReference type="Proteomes" id="UP000191901"/>
    </source>
</evidence>
<dbReference type="AlphaFoldDB" id="A0A1Z3HS50"/>
<dbReference type="PANTHER" id="PTHR36925">
    <property type="entry name" value="COBALT-PRECORRIN-6A REDUCTASE"/>
    <property type="match status" value="1"/>
</dbReference>
<evidence type="ECO:0000256" key="2">
    <source>
        <dbReference type="ARBA" id="ARBA00022573"/>
    </source>
</evidence>
<proteinExistence type="predicted"/>
<keyword evidence="2" id="KW-0169">Cobalamin biosynthesis</keyword>
<dbReference type="GO" id="GO:0009236">
    <property type="term" value="P:cobalamin biosynthetic process"/>
    <property type="evidence" value="ECO:0007669"/>
    <property type="project" value="UniProtKB-UniPathway"/>
</dbReference>
<dbReference type="NCBIfam" id="NF005970">
    <property type="entry name" value="PRK08057.1-4"/>
    <property type="match status" value="1"/>
</dbReference>
<dbReference type="Pfam" id="PF02571">
    <property type="entry name" value="CbiJ"/>
    <property type="match status" value="1"/>
</dbReference>
<dbReference type="PANTHER" id="PTHR36925:SF1">
    <property type="entry name" value="COBALT-PRECORRIN-6A REDUCTASE"/>
    <property type="match status" value="1"/>
</dbReference>
<protein>
    <submittedName>
        <fullName evidence="4">Cobalt-precorrin-6A reductase</fullName>
        <ecNumber evidence="4">1.3.1.106</ecNumber>
    </submittedName>
</protein>
<evidence type="ECO:0000313" key="4">
    <source>
        <dbReference type="EMBL" id="ASC73125.1"/>
    </source>
</evidence>
<name>A0A1Z3HS50_9CYAN</name>
<dbReference type="GO" id="GO:0016994">
    <property type="term" value="F:precorrin-6A reductase activity"/>
    <property type="evidence" value="ECO:0007669"/>
    <property type="project" value="InterPro"/>
</dbReference>
<dbReference type="EC" id="1.3.1.106" evidence="4"/>
<reference evidence="4 5" key="1">
    <citation type="journal article" date="2016" name="Biochim. Biophys. Acta">
        <title>Characterization of red-shifted phycobilisomes isolated from the chlorophyll f-containing cyanobacterium Halomicronema hongdechloris.</title>
        <authorList>
            <person name="Li Y."/>
            <person name="Lin Y."/>
            <person name="Garvey C.J."/>
            <person name="Birch D."/>
            <person name="Corkery R.W."/>
            <person name="Loughlin P.C."/>
            <person name="Scheer H."/>
            <person name="Willows R.D."/>
            <person name="Chen M."/>
        </authorList>
    </citation>
    <scope>NUCLEOTIDE SEQUENCE [LARGE SCALE GENOMIC DNA]</scope>
    <source>
        <strain evidence="4 5">C2206</strain>
    </source>
</reference>